<dbReference type="Proteomes" id="UP000078543">
    <property type="component" value="Unassembled WGS sequence"/>
</dbReference>
<dbReference type="InterPro" id="IPR004358">
    <property type="entry name" value="Sig_transdc_His_kin-like_C"/>
</dbReference>
<dbReference type="SMART" id="SM00448">
    <property type="entry name" value="REC"/>
    <property type="match status" value="1"/>
</dbReference>
<dbReference type="InterPro" id="IPR003594">
    <property type="entry name" value="HATPase_dom"/>
</dbReference>
<comment type="catalytic activity">
    <reaction evidence="1">
        <text>ATP + protein L-histidine = ADP + protein N-phospho-L-histidine.</text>
        <dbReference type="EC" id="2.7.13.3"/>
    </reaction>
</comment>
<dbReference type="Gene3D" id="1.10.287.130">
    <property type="match status" value="1"/>
</dbReference>
<feature type="domain" description="Response regulatory" evidence="16">
    <location>
        <begin position="600"/>
        <end position="717"/>
    </location>
</feature>
<dbReference type="Pfam" id="PF13426">
    <property type="entry name" value="PAS_9"/>
    <property type="match status" value="1"/>
</dbReference>
<comment type="subcellular location">
    <subcellularLocation>
        <location evidence="2">Membrane</location>
    </subcellularLocation>
</comment>
<dbReference type="Gene3D" id="3.30.565.10">
    <property type="entry name" value="Histidine kinase-like ATPase, C-terminal domain"/>
    <property type="match status" value="1"/>
</dbReference>
<dbReference type="CDD" id="cd00082">
    <property type="entry name" value="HisKA"/>
    <property type="match status" value="1"/>
</dbReference>
<evidence type="ECO:0000313" key="19">
    <source>
        <dbReference type="EMBL" id="OAN47880.1"/>
    </source>
</evidence>
<dbReference type="InterPro" id="IPR036890">
    <property type="entry name" value="HATPase_C_sf"/>
</dbReference>
<dbReference type="EC" id="2.7.13.3" evidence="3"/>
<dbReference type="PANTHER" id="PTHR45339:SF3">
    <property type="entry name" value="HISTIDINE KINASE"/>
    <property type="match status" value="1"/>
</dbReference>
<evidence type="ECO:0000256" key="8">
    <source>
        <dbReference type="ARBA" id="ARBA00022777"/>
    </source>
</evidence>
<dbReference type="CDD" id="cd17546">
    <property type="entry name" value="REC_hyHK_CKI1_RcsC-like"/>
    <property type="match status" value="1"/>
</dbReference>
<keyword evidence="10 14" id="KW-1133">Transmembrane helix</keyword>
<feature type="domain" description="PAC" evidence="17">
    <location>
        <begin position="295"/>
        <end position="345"/>
    </location>
</feature>
<evidence type="ECO:0000259" key="15">
    <source>
        <dbReference type="PROSITE" id="PS50109"/>
    </source>
</evidence>
<dbReference type="InterPro" id="IPR011006">
    <property type="entry name" value="CheY-like_superfamily"/>
</dbReference>
<dbReference type="PROSITE" id="PS50109">
    <property type="entry name" value="HIS_KIN"/>
    <property type="match status" value="1"/>
</dbReference>
<dbReference type="EMBL" id="LWQU01000163">
    <property type="protein sequence ID" value="OAN47880.1"/>
    <property type="molecule type" value="Genomic_DNA"/>
</dbReference>
<feature type="domain" description="HAMP" evidence="18">
    <location>
        <begin position="156"/>
        <end position="209"/>
    </location>
</feature>
<dbReference type="Gene3D" id="3.30.450.20">
    <property type="entry name" value="PAS domain"/>
    <property type="match status" value="1"/>
</dbReference>
<dbReference type="PROSITE" id="PS50110">
    <property type="entry name" value="RESPONSE_REGULATORY"/>
    <property type="match status" value="1"/>
</dbReference>
<dbReference type="Pfam" id="PF02518">
    <property type="entry name" value="HATPase_c"/>
    <property type="match status" value="1"/>
</dbReference>
<evidence type="ECO:0000313" key="20">
    <source>
        <dbReference type="Proteomes" id="UP000078543"/>
    </source>
</evidence>
<evidence type="ECO:0000256" key="11">
    <source>
        <dbReference type="ARBA" id="ARBA00023012"/>
    </source>
</evidence>
<evidence type="ECO:0000256" key="7">
    <source>
        <dbReference type="ARBA" id="ARBA00022741"/>
    </source>
</evidence>
<dbReference type="SMART" id="SM00304">
    <property type="entry name" value="HAMP"/>
    <property type="match status" value="1"/>
</dbReference>
<evidence type="ECO:0000256" key="13">
    <source>
        <dbReference type="PROSITE-ProRule" id="PRU00169"/>
    </source>
</evidence>
<dbReference type="GO" id="GO:0000155">
    <property type="term" value="F:phosphorelay sensor kinase activity"/>
    <property type="evidence" value="ECO:0007669"/>
    <property type="project" value="InterPro"/>
</dbReference>
<gene>
    <name evidence="19" type="ORF">A6A05_03375</name>
</gene>
<keyword evidence="9" id="KW-0067">ATP-binding</keyword>
<dbReference type="CDD" id="cd00130">
    <property type="entry name" value="PAS"/>
    <property type="match status" value="1"/>
</dbReference>
<dbReference type="InterPro" id="IPR003661">
    <property type="entry name" value="HisK_dim/P_dom"/>
</dbReference>
<dbReference type="AlphaFoldDB" id="A0A178MGS3"/>
<dbReference type="SUPFAM" id="SSF55874">
    <property type="entry name" value="ATPase domain of HSP90 chaperone/DNA topoisomerase II/histidine kinase"/>
    <property type="match status" value="1"/>
</dbReference>
<dbReference type="SUPFAM" id="SSF55785">
    <property type="entry name" value="PYP-like sensor domain (PAS domain)"/>
    <property type="match status" value="1"/>
</dbReference>
<keyword evidence="5" id="KW-0808">Transferase</keyword>
<dbReference type="Gene3D" id="1.10.8.500">
    <property type="entry name" value="HAMP domain in histidine kinase"/>
    <property type="match status" value="1"/>
</dbReference>
<keyword evidence="6 14" id="KW-0812">Transmembrane</keyword>
<evidence type="ECO:0000259" key="18">
    <source>
        <dbReference type="PROSITE" id="PS50885"/>
    </source>
</evidence>
<evidence type="ECO:0000256" key="14">
    <source>
        <dbReference type="SAM" id="Phobius"/>
    </source>
</evidence>
<evidence type="ECO:0000256" key="4">
    <source>
        <dbReference type="ARBA" id="ARBA00022553"/>
    </source>
</evidence>
<dbReference type="NCBIfam" id="TIGR00229">
    <property type="entry name" value="sensory_box"/>
    <property type="match status" value="1"/>
</dbReference>
<evidence type="ECO:0000256" key="9">
    <source>
        <dbReference type="ARBA" id="ARBA00022840"/>
    </source>
</evidence>
<dbReference type="Pfam" id="PF00512">
    <property type="entry name" value="HisKA"/>
    <property type="match status" value="1"/>
</dbReference>
<organism evidence="19 20">
    <name type="scientific">Magnetospirillum moscoviense</name>
    <dbReference type="NCBI Taxonomy" id="1437059"/>
    <lineage>
        <taxon>Bacteria</taxon>
        <taxon>Pseudomonadati</taxon>
        <taxon>Pseudomonadota</taxon>
        <taxon>Alphaproteobacteria</taxon>
        <taxon>Rhodospirillales</taxon>
        <taxon>Rhodospirillaceae</taxon>
        <taxon>Magnetospirillum</taxon>
    </lineage>
</organism>
<evidence type="ECO:0000256" key="5">
    <source>
        <dbReference type="ARBA" id="ARBA00022679"/>
    </source>
</evidence>
<reference evidence="19 20" key="1">
    <citation type="submission" date="2016-04" db="EMBL/GenBank/DDBJ databases">
        <title>Draft genome sequence of freshwater magnetotactic bacteria Magnetospirillum marisnigri SP-1 and Magnetospirillum moscoviense BB-1.</title>
        <authorList>
            <person name="Koziaeva V."/>
            <person name="Dziuba M.V."/>
            <person name="Ivanov T.M."/>
            <person name="Kuznetsov B."/>
            <person name="Grouzdev D.S."/>
        </authorList>
    </citation>
    <scope>NUCLEOTIDE SEQUENCE [LARGE SCALE GENOMIC DNA]</scope>
    <source>
        <strain evidence="19 20">BB-1</strain>
    </source>
</reference>
<evidence type="ECO:0000259" key="17">
    <source>
        <dbReference type="PROSITE" id="PS50113"/>
    </source>
</evidence>
<dbReference type="InterPro" id="IPR005467">
    <property type="entry name" value="His_kinase_dom"/>
</dbReference>
<dbReference type="GO" id="GO:0005524">
    <property type="term" value="F:ATP binding"/>
    <property type="evidence" value="ECO:0007669"/>
    <property type="project" value="UniProtKB-KW"/>
</dbReference>
<dbReference type="InterPro" id="IPR003660">
    <property type="entry name" value="HAMP_dom"/>
</dbReference>
<keyword evidence="7" id="KW-0547">Nucleotide-binding</keyword>
<dbReference type="PANTHER" id="PTHR45339">
    <property type="entry name" value="HYBRID SIGNAL TRANSDUCTION HISTIDINE KINASE J"/>
    <property type="match status" value="1"/>
</dbReference>
<evidence type="ECO:0000259" key="16">
    <source>
        <dbReference type="PROSITE" id="PS50110"/>
    </source>
</evidence>
<evidence type="ECO:0000256" key="2">
    <source>
        <dbReference type="ARBA" id="ARBA00004370"/>
    </source>
</evidence>
<dbReference type="InterPro" id="IPR000014">
    <property type="entry name" value="PAS"/>
</dbReference>
<dbReference type="PROSITE" id="PS50113">
    <property type="entry name" value="PAC"/>
    <property type="match status" value="1"/>
</dbReference>
<evidence type="ECO:0000256" key="12">
    <source>
        <dbReference type="ARBA" id="ARBA00023136"/>
    </source>
</evidence>
<dbReference type="SMART" id="SM00388">
    <property type="entry name" value="HisKA"/>
    <property type="match status" value="1"/>
</dbReference>
<dbReference type="InterPro" id="IPR001789">
    <property type="entry name" value="Sig_transdc_resp-reg_receiver"/>
</dbReference>
<keyword evidence="20" id="KW-1185">Reference proteome</keyword>
<evidence type="ECO:0000256" key="1">
    <source>
        <dbReference type="ARBA" id="ARBA00000085"/>
    </source>
</evidence>
<evidence type="ECO:0000256" key="3">
    <source>
        <dbReference type="ARBA" id="ARBA00012438"/>
    </source>
</evidence>
<dbReference type="SUPFAM" id="SSF52172">
    <property type="entry name" value="CheY-like"/>
    <property type="match status" value="1"/>
</dbReference>
<keyword evidence="8" id="KW-0418">Kinase</keyword>
<evidence type="ECO:0000256" key="10">
    <source>
        <dbReference type="ARBA" id="ARBA00022989"/>
    </source>
</evidence>
<dbReference type="InterPro" id="IPR035965">
    <property type="entry name" value="PAS-like_dom_sf"/>
</dbReference>
<proteinExistence type="predicted"/>
<sequence length="719" mass="77906">MLAAALISTFLVVAAAEAYRLHSVRGERFDRLQQKALSTAEVQALSMARPLFDFDDEVVGVLVHALAGDPEVLWAEVQNSEGEIVASLRERGDASLVSERPITYRNRGDDIAVGQLAIGFSSAAADAELRNNAMVSVVGLLAMFLALSLAITGSFRRISMPLAEMSRTLRALAGGRKDLVVPGTDRDDEIGDMARAAEVFRRHVGEIERLEAEKAQAAVIRDSEQRLRLMVEALPIPLVMTSLGDDSRILFANRSLRDDFIGGGDPVGLPVKEVWVDLAERERMLEHIAAQGAVRNFETRLRRPGGPEFWALLSLVKTEYLGQQVLLGGITDISDRHRMEQDLTEAKDQAEAATRAKSEFLATMSHEIRTPMNGILGMAELLRDGPLDEAQRSQVETLCASGRALQALLGDILDLSKLEAGRLELNAQVFDPRRLFAEVSDLLGFKAREKGLHLGMAVAPEVPSRLEGDDLRLRQVVLNLVGNAVKFTEQGTIALTASLTSRDPLILRVDVVDTGMGIGPDTMAQLFSPFSQGDSQIARRFGGTGLGLAIARRLVEAQGGTIGAESRPGEGSRFWFEVPMKAADDNAVTADGDVSVPPLDILMAEDNPVNQKVVQVFLERRGHRVHAVPDGAQALEALRTRPYDVVLMDMQMPVMDGLEATRAIRSLPAPAGQVPIVALTANAFRSDAESCAAAGMNGFLAKPVDFLQLQATLARWAAK</sequence>
<comment type="caution">
    <text evidence="19">The sequence shown here is derived from an EMBL/GenBank/DDBJ whole genome shotgun (WGS) entry which is preliminary data.</text>
</comment>
<dbReference type="PRINTS" id="PR00344">
    <property type="entry name" value="BCTRLSENSOR"/>
</dbReference>
<feature type="domain" description="Histidine kinase" evidence="15">
    <location>
        <begin position="363"/>
        <end position="582"/>
    </location>
</feature>
<dbReference type="STRING" id="1437059.A6A05_03375"/>
<dbReference type="SUPFAM" id="SSF47384">
    <property type="entry name" value="Homodimeric domain of signal transducing histidine kinase"/>
    <property type="match status" value="1"/>
</dbReference>
<dbReference type="FunFam" id="3.30.565.10:FF:000010">
    <property type="entry name" value="Sensor histidine kinase RcsC"/>
    <property type="match status" value="1"/>
</dbReference>
<dbReference type="InterPro" id="IPR000700">
    <property type="entry name" value="PAS-assoc_C"/>
</dbReference>
<dbReference type="CDD" id="cd16922">
    <property type="entry name" value="HATPase_EvgS-ArcB-TorS-like"/>
    <property type="match status" value="1"/>
</dbReference>
<feature type="modified residue" description="4-aspartylphosphate" evidence="13">
    <location>
        <position position="649"/>
    </location>
</feature>
<name>A0A178MGS3_9PROT</name>
<keyword evidence="11" id="KW-0902">Two-component regulatory system</keyword>
<dbReference type="SUPFAM" id="SSF158472">
    <property type="entry name" value="HAMP domain-like"/>
    <property type="match status" value="1"/>
</dbReference>
<dbReference type="PROSITE" id="PS50885">
    <property type="entry name" value="HAMP"/>
    <property type="match status" value="1"/>
</dbReference>
<dbReference type="Gene3D" id="3.40.50.2300">
    <property type="match status" value="1"/>
</dbReference>
<keyword evidence="4 13" id="KW-0597">Phosphoprotein</keyword>
<dbReference type="FunFam" id="1.10.287.130:FF:000004">
    <property type="entry name" value="Ethylene receptor 1"/>
    <property type="match status" value="1"/>
</dbReference>
<dbReference type="SMART" id="SM00387">
    <property type="entry name" value="HATPase_c"/>
    <property type="match status" value="1"/>
</dbReference>
<feature type="transmembrane region" description="Helical" evidence="14">
    <location>
        <begin position="133"/>
        <end position="155"/>
    </location>
</feature>
<accession>A0A178MGS3</accession>
<evidence type="ECO:0000256" key="6">
    <source>
        <dbReference type="ARBA" id="ARBA00022692"/>
    </source>
</evidence>
<dbReference type="GO" id="GO:0016020">
    <property type="term" value="C:membrane"/>
    <property type="evidence" value="ECO:0007669"/>
    <property type="project" value="UniProtKB-SubCell"/>
</dbReference>
<protein>
    <recommendedName>
        <fullName evidence="3">histidine kinase</fullName>
        <ecNumber evidence="3">2.7.13.3</ecNumber>
    </recommendedName>
</protein>
<dbReference type="Pfam" id="PF00072">
    <property type="entry name" value="Response_reg"/>
    <property type="match status" value="1"/>
</dbReference>
<keyword evidence="12 14" id="KW-0472">Membrane</keyword>
<dbReference type="InterPro" id="IPR036097">
    <property type="entry name" value="HisK_dim/P_sf"/>
</dbReference>